<dbReference type="GO" id="GO:0005829">
    <property type="term" value="C:cytosol"/>
    <property type="evidence" value="ECO:0007669"/>
    <property type="project" value="TreeGrafter"/>
</dbReference>
<keyword evidence="5" id="KW-1185">Reference proteome</keyword>
<feature type="compositionally biased region" description="Polar residues" evidence="2">
    <location>
        <begin position="221"/>
        <end position="240"/>
    </location>
</feature>
<feature type="compositionally biased region" description="Low complexity" evidence="2">
    <location>
        <begin position="399"/>
        <end position="418"/>
    </location>
</feature>
<dbReference type="InterPro" id="IPR013904">
    <property type="entry name" value="RXT2_N"/>
</dbReference>
<feature type="compositionally biased region" description="Polar residues" evidence="2">
    <location>
        <begin position="450"/>
        <end position="465"/>
    </location>
</feature>
<comment type="caution">
    <text evidence="4">The sequence shown here is derived from an EMBL/GenBank/DDBJ whole genome shotgun (WGS) entry which is preliminary data.</text>
</comment>
<feature type="compositionally biased region" description="Basic residues" evidence="2">
    <location>
        <begin position="437"/>
        <end position="449"/>
    </location>
</feature>
<dbReference type="PANTHER" id="PTHR28232">
    <property type="entry name" value="TRANSCRIPTIONAL REGULATORY PROTEIN RXT2"/>
    <property type="match status" value="1"/>
</dbReference>
<reference evidence="4 5" key="1">
    <citation type="submission" date="2018-06" db="EMBL/GenBank/DDBJ databases">
        <title>Comparative genomics reveals the genomic features of Rhizophagus irregularis, R. cerebriforme, R. diaphanum and Gigaspora rosea, and their symbiotic lifestyle signature.</title>
        <authorList>
            <person name="Morin E."/>
            <person name="San Clemente H."/>
            <person name="Chen E.C.H."/>
            <person name="De La Providencia I."/>
            <person name="Hainaut M."/>
            <person name="Kuo A."/>
            <person name="Kohler A."/>
            <person name="Murat C."/>
            <person name="Tang N."/>
            <person name="Roy S."/>
            <person name="Loubradou J."/>
            <person name="Henrissat B."/>
            <person name="Grigoriev I.V."/>
            <person name="Corradi N."/>
            <person name="Roux C."/>
            <person name="Martin F.M."/>
        </authorList>
    </citation>
    <scope>NUCLEOTIDE SEQUENCE [LARGE SCALE GENOMIC DNA]</scope>
    <source>
        <strain evidence="4 5">DAOM 227022</strain>
    </source>
</reference>
<feature type="region of interest" description="Disordered" evidence="2">
    <location>
        <begin position="399"/>
        <end position="465"/>
    </location>
</feature>
<feature type="compositionally biased region" description="Polar residues" evidence="2">
    <location>
        <begin position="300"/>
        <end position="312"/>
    </location>
</feature>
<evidence type="ECO:0000313" key="5">
    <source>
        <dbReference type="Proteomes" id="UP000265703"/>
    </source>
</evidence>
<feature type="coiled-coil region" evidence="1">
    <location>
        <begin position="746"/>
        <end position="773"/>
    </location>
</feature>
<dbReference type="PANTHER" id="PTHR28232:SF1">
    <property type="entry name" value="TRANSCRIPTIONAL REGULATORY PROTEIN RXT2"/>
    <property type="match status" value="1"/>
</dbReference>
<dbReference type="EMBL" id="QKYT01000109">
    <property type="protein sequence ID" value="RIA93177.1"/>
    <property type="molecule type" value="Genomic_DNA"/>
</dbReference>
<accession>A0A397TA97</accession>
<evidence type="ECO:0000259" key="3">
    <source>
        <dbReference type="Pfam" id="PF08595"/>
    </source>
</evidence>
<feature type="region of interest" description="Disordered" evidence="2">
    <location>
        <begin position="200"/>
        <end position="312"/>
    </location>
</feature>
<feature type="region of interest" description="Disordered" evidence="2">
    <location>
        <begin position="792"/>
        <end position="834"/>
    </location>
</feature>
<feature type="region of interest" description="Disordered" evidence="2">
    <location>
        <begin position="99"/>
        <end position="177"/>
    </location>
</feature>
<feature type="compositionally biased region" description="Polar residues" evidence="2">
    <location>
        <begin position="132"/>
        <end position="142"/>
    </location>
</feature>
<feature type="compositionally biased region" description="Polar residues" evidence="2">
    <location>
        <begin position="149"/>
        <end position="158"/>
    </location>
</feature>
<feature type="compositionally biased region" description="Polar residues" evidence="2">
    <location>
        <begin position="276"/>
        <end position="289"/>
    </location>
</feature>
<feature type="region of interest" description="Disordered" evidence="2">
    <location>
        <begin position="68"/>
        <end position="87"/>
    </location>
</feature>
<feature type="compositionally biased region" description="Low complexity" evidence="2">
    <location>
        <begin position="427"/>
        <end position="436"/>
    </location>
</feature>
<feature type="compositionally biased region" description="Basic and acidic residues" evidence="2">
    <location>
        <begin position="792"/>
        <end position="806"/>
    </location>
</feature>
<protein>
    <recommendedName>
        <fullName evidence="3">Transcriptional regulatory protein RXT2 N-terminal domain-containing protein</fullName>
    </recommendedName>
</protein>
<keyword evidence="1" id="KW-0175">Coiled coil</keyword>
<dbReference type="OrthoDB" id="2405722at2759"/>
<dbReference type="AlphaFoldDB" id="A0A397TA97"/>
<dbReference type="GO" id="GO:0033698">
    <property type="term" value="C:Rpd3L complex"/>
    <property type="evidence" value="ECO:0007669"/>
    <property type="project" value="TreeGrafter"/>
</dbReference>
<feature type="compositionally biased region" description="Basic and acidic residues" evidence="2">
    <location>
        <begin position="818"/>
        <end position="834"/>
    </location>
</feature>
<feature type="compositionally biased region" description="Polar residues" evidence="2">
    <location>
        <begin position="10"/>
        <end position="24"/>
    </location>
</feature>
<feature type="compositionally biased region" description="Polar residues" evidence="2">
    <location>
        <begin position="107"/>
        <end position="123"/>
    </location>
</feature>
<dbReference type="Pfam" id="PF08595">
    <property type="entry name" value="RXT2_N"/>
    <property type="match status" value="1"/>
</dbReference>
<feature type="region of interest" description="Disordered" evidence="2">
    <location>
        <begin position="1"/>
        <end position="55"/>
    </location>
</feature>
<feature type="domain" description="Transcriptional regulatory protein RXT2 N-terminal" evidence="3">
    <location>
        <begin position="557"/>
        <end position="686"/>
    </location>
</feature>
<gene>
    <name evidence="4" type="ORF">C1645_819711</name>
</gene>
<evidence type="ECO:0000256" key="1">
    <source>
        <dbReference type="SAM" id="Coils"/>
    </source>
</evidence>
<name>A0A397TA97_9GLOM</name>
<sequence>MNDKPPLQHNGPTSASASTPSGRRQSIIAPQQPGIITQGSLPIRPTYPTLSHPQTSLQQTNINHSGLQPIQRQQQIAPGMQPVGPGMLQLQEQPQQQLLPRGPLYPTSRQSAPSVGTTVSPRLSRQPPTPVLKQSTQPQPIMSTAGVPTFQNVSSQQHPIPPSSRVPQGVPQGMTRQSPQVSFYSNQMYSVVDQTNAYRSVSSTNTNVRPPMNSGRMGLPPQQSSHQSSVNTPTLQHNYNQPLLHTSQQSSSSMLPPQSMQSHLSPRLSSSHSVSTDLQSASSRTTRPQLPQVVHDNRQPMPSTSTLTQGVQQLSLHRERPSIETKMPQAIPHAALRPTEGQRSMQESGLSAMQGIPAITSSRTSSQPYVSDAPPPVISQQLNPIQRSAPKLLPQHHAPIQPAQQRISQKPSSPIISQASVKTSLASPKPSHSSTKSSHRSHKSGHHNSQKSIHQSNQLTASQQKAEITEATQAAHVLFMSSRSREDPHRYMNSSLNSQYVTMNNIHLNSGESSNSHYIHHRTSRYAGPMSLDNSMTRGMNDESISREQDIGLVPHNRGHKMKHRAEALDSGVKLRAPYGYVEDKEEIEIPNGTRRPIIYRANKEATDQATEFEGDPYDNPYKDINVEDILGPLEKPEDAVRKSHYRRILKSKHLESLAKELMERIEKEHEFNKKLSRLMIVLQGDDDMHQELDFRLNPPPETVSTRVFKAEEVEGGKNFGVLNVGLQGNDRSKGKRAQEAKDQGLENLITVREQLQEQLENSNEILRRYNETREGVLKAIRQKNMIYKRLSEIDKHRKKEEKNSDKTSTSIKKHLHKEKEKEREKEKEKEREV</sequence>
<evidence type="ECO:0000256" key="2">
    <source>
        <dbReference type="SAM" id="MobiDB-lite"/>
    </source>
</evidence>
<feature type="compositionally biased region" description="Low complexity" evidence="2">
    <location>
        <begin position="241"/>
        <end position="275"/>
    </location>
</feature>
<dbReference type="Proteomes" id="UP000265703">
    <property type="component" value="Unassembled WGS sequence"/>
</dbReference>
<proteinExistence type="predicted"/>
<evidence type="ECO:0000313" key="4">
    <source>
        <dbReference type="EMBL" id="RIA93177.1"/>
    </source>
</evidence>
<dbReference type="InterPro" id="IPR039602">
    <property type="entry name" value="Rxt2"/>
</dbReference>
<organism evidence="4 5">
    <name type="scientific">Glomus cerebriforme</name>
    <dbReference type="NCBI Taxonomy" id="658196"/>
    <lineage>
        <taxon>Eukaryota</taxon>
        <taxon>Fungi</taxon>
        <taxon>Fungi incertae sedis</taxon>
        <taxon>Mucoromycota</taxon>
        <taxon>Glomeromycotina</taxon>
        <taxon>Glomeromycetes</taxon>
        <taxon>Glomerales</taxon>
        <taxon>Glomeraceae</taxon>
        <taxon>Glomus</taxon>
    </lineage>
</organism>